<dbReference type="AlphaFoldDB" id="A0AAW1LUJ4"/>
<evidence type="ECO:0000259" key="2">
    <source>
        <dbReference type="PROSITE" id="PS51034"/>
    </source>
</evidence>
<protein>
    <submittedName>
        <fullName evidence="3">Zona pellucida-like domain</fullName>
    </submittedName>
</protein>
<keyword evidence="1" id="KW-0472">Membrane</keyword>
<evidence type="ECO:0000256" key="1">
    <source>
        <dbReference type="SAM" id="Phobius"/>
    </source>
</evidence>
<keyword evidence="1" id="KW-1133">Transmembrane helix</keyword>
<dbReference type="GO" id="GO:0009653">
    <property type="term" value="P:anatomical structure morphogenesis"/>
    <property type="evidence" value="ECO:0007669"/>
    <property type="project" value="TreeGrafter"/>
</dbReference>
<name>A0AAW1LUJ4_POPJA</name>
<sequence length="374" mass="42315">MILQYNNLVQTQADRVIRVGCIYGNVTNVVVGTGVNFNHELPNNGSTLVNSTDVPRVIMRILDFYTHEEVSETQIGQELELVIEVNSQNDSFDISAGHLIAMTPNSEDSILLLDDRGCPTNLNVFPALTKISVGSVKRLVAAFQAFKFSSSPMIRFSVMLMFCRTECPQVDCGYFSNNRIKRDILLQDLNANNGTQVKSVKKNYFDKIGKEIVDCGYFSNNRIKRDVLLQDLNANNGTQVKSVKKNYFDKIGKEIVKELPLELVIMVRNPKEITSDKLILGDSHRILIADYDLASQKVCIDYSVFVSFIILWVLVLVILVVTCVCIVRRYKNYYKNLCIQQRSDELNRNFGLGYSNLEKRKVHFGSPSGLEVLD</sequence>
<comment type="caution">
    <text evidence="3">The sequence shown here is derived from an EMBL/GenBank/DDBJ whole genome shotgun (WGS) entry which is preliminary data.</text>
</comment>
<keyword evidence="1" id="KW-0812">Transmembrane</keyword>
<dbReference type="Proteomes" id="UP001458880">
    <property type="component" value="Unassembled WGS sequence"/>
</dbReference>
<gene>
    <name evidence="3" type="ORF">QE152_g10385</name>
</gene>
<dbReference type="EMBL" id="JASPKY010000094">
    <property type="protein sequence ID" value="KAK9737879.1"/>
    <property type="molecule type" value="Genomic_DNA"/>
</dbReference>
<dbReference type="PROSITE" id="PS51034">
    <property type="entry name" value="ZP_2"/>
    <property type="match status" value="1"/>
</dbReference>
<reference evidence="3 4" key="1">
    <citation type="journal article" date="2024" name="BMC Genomics">
        <title>De novo assembly and annotation of Popillia japonica's genome with initial clues to its potential as an invasive pest.</title>
        <authorList>
            <person name="Cucini C."/>
            <person name="Boschi S."/>
            <person name="Funari R."/>
            <person name="Cardaioli E."/>
            <person name="Iannotti N."/>
            <person name="Marturano G."/>
            <person name="Paoli F."/>
            <person name="Bruttini M."/>
            <person name="Carapelli A."/>
            <person name="Frati F."/>
            <person name="Nardi F."/>
        </authorList>
    </citation>
    <scope>NUCLEOTIDE SEQUENCE [LARGE SCALE GENOMIC DNA]</scope>
    <source>
        <strain evidence="3">DMR45628</strain>
    </source>
</reference>
<organism evidence="3 4">
    <name type="scientific">Popillia japonica</name>
    <name type="common">Japanese beetle</name>
    <dbReference type="NCBI Taxonomy" id="7064"/>
    <lineage>
        <taxon>Eukaryota</taxon>
        <taxon>Metazoa</taxon>
        <taxon>Ecdysozoa</taxon>
        <taxon>Arthropoda</taxon>
        <taxon>Hexapoda</taxon>
        <taxon>Insecta</taxon>
        <taxon>Pterygota</taxon>
        <taxon>Neoptera</taxon>
        <taxon>Endopterygota</taxon>
        <taxon>Coleoptera</taxon>
        <taxon>Polyphaga</taxon>
        <taxon>Scarabaeiformia</taxon>
        <taxon>Scarabaeidae</taxon>
        <taxon>Rutelinae</taxon>
        <taxon>Popillia</taxon>
    </lineage>
</organism>
<evidence type="ECO:0000313" key="4">
    <source>
        <dbReference type="Proteomes" id="UP001458880"/>
    </source>
</evidence>
<accession>A0AAW1LUJ4</accession>
<proteinExistence type="predicted"/>
<feature type="transmembrane region" description="Helical" evidence="1">
    <location>
        <begin position="302"/>
        <end position="327"/>
    </location>
</feature>
<dbReference type="InterPro" id="IPR052774">
    <property type="entry name" value="Celegans_DevNeuronal_Protein"/>
</dbReference>
<dbReference type="PANTHER" id="PTHR47327">
    <property type="entry name" value="FI18240P1-RELATED"/>
    <property type="match status" value="1"/>
</dbReference>
<evidence type="ECO:0000313" key="3">
    <source>
        <dbReference type="EMBL" id="KAK9737879.1"/>
    </source>
</evidence>
<dbReference type="InterPro" id="IPR001507">
    <property type="entry name" value="ZP_dom"/>
</dbReference>
<feature type="domain" description="ZP" evidence="2">
    <location>
        <begin position="1"/>
        <end position="179"/>
    </location>
</feature>
<keyword evidence="4" id="KW-1185">Reference proteome</keyword>
<dbReference type="PANTHER" id="PTHR47327:SF8">
    <property type="entry name" value="FI17836P1"/>
    <property type="match status" value="1"/>
</dbReference>